<reference evidence="1" key="1">
    <citation type="journal article" date="2023" name="Insect Mol. Biol.">
        <title>Genome sequencing provides insights into the evolution of gene families encoding plant cell wall-degrading enzymes in longhorned beetles.</title>
        <authorList>
            <person name="Shin N.R."/>
            <person name="Okamura Y."/>
            <person name="Kirsch R."/>
            <person name="Pauchet Y."/>
        </authorList>
    </citation>
    <scope>NUCLEOTIDE SEQUENCE</scope>
    <source>
        <strain evidence="1">MMC_N1</strain>
    </source>
</reference>
<protein>
    <submittedName>
        <fullName evidence="1">Uncharacterized protein</fullName>
    </submittedName>
</protein>
<comment type="caution">
    <text evidence="1">The sequence shown here is derived from an EMBL/GenBank/DDBJ whole genome shotgun (WGS) entry which is preliminary data.</text>
</comment>
<sequence>MKLVGEVGDRMQVLDGKLGESKKAVAYTRIKKRKETSPYFKQLTNLNEVNRTQILTIQIKSKLTFETFLSLTNKIKYVVRRRSERFKR</sequence>
<proteinExistence type="predicted"/>
<dbReference type="EMBL" id="JAPWTJ010000069">
    <property type="protein sequence ID" value="KAJ8983579.1"/>
    <property type="molecule type" value="Genomic_DNA"/>
</dbReference>
<name>A0ABQ9K094_9CUCU</name>
<organism evidence="1 2">
    <name type="scientific">Molorchus minor</name>
    <dbReference type="NCBI Taxonomy" id="1323400"/>
    <lineage>
        <taxon>Eukaryota</taxon>
        <taxon>Metazoa</taxon>
        <taxon>Ecdysozoa</taxon>
        <taxon>Arthropoda</taxon>
        <taxon>Hexapoda</taxon>
        <taxon>Insecta</taxon>
        <taxon>Pterygota</taxon>
        <taxon>Neoptera</taxon>
        <taxon>Endopterygota</taxon>
        <taxon>Coleoptera</taxon>
        <taxon>Polyphaga</taxon>
        <taxon>Cucujiformia</taxon>
        <taxon>Chrysomeloidea</taxon>
        <taxon>Cerambycidae</taxon>
        <taxon>Lamiinae</taxon>
        <taxon>Monochamini</taxon>
        <taxon>Molorchus</taxon>
    </lineage>
</organism>
<keyword evidence="2" id="KW-1185">Reference proteome</keyword>
<dbReference type="Proteomes" id="UP001162164">
    <property type="component" value="Unassembled WGS sequence"/>
</dbReference>
<evidence type="ECO:0000313" key="1">
    <source>
        <dbReference type="EMBL" id="KAJ8983579.1"/>
    </source>
</evidence>
<accession>A0ABQ9K094</accession>
<gene>
    <name evidence="1" type="ORF">NQ317_019432</name>
</gene>
<evidence type="ECO:0000313" key="2">
    <source>
        <dbReference type="Proteomes" id="UP001162164"/>
    </source>
</evidence>